<evidence type="ECO:0000313" key="1">
    <source>
        <dbReference type="EMBL" id="QHT94021.1"/>
    </source>
</evidence>
<name>A0A6C0ILB4_9ZZZZ</name>
<sequence length="256" mass="30139">MELQVEEISISPSSLAIDKSKIIKIIKIQKWFRGCVTRLKQLPLIMYKIKKYLKTQLFEFSIQNEDGRINSCNDEDEVIKLLIHKFGEKIKKPKIRMWFDILAFDYIDGWIPINIKTTTTKTSDNTGNLAMCVYAYTNEILDIHRNKSYENGKMSDILFNKLKMKNYNTNRKKDYYFIVLNKTDASDIIVNSVKGLTILTPNINNLPFQVCWNKNRTFKYENITKKIKLFINSLQNPKPSWKETFLSNIRTLDLDL</sequence>
<organism evidence="1">
    <name type="scientific">viral metagenome</name>
    <dbReference type="NCBI Taxonomy" id="1070528"/>
    <lineage>
        <taxon>unclassified sequences</taxon>
        <taxon>metagenomes</taxon>
        <taxon>organismal metagenomes</taxon>
    </lineage>
</organism>
<proteinExistence type="predicted"/>
<evidence type="ECO:0008006" key="2">
    <source>
        <dbReference type="Google" id="ProtNLM"/>
    </source>
</evidence>
<protein>
    <recommendedName>
        <fullName evidence="2">Restriction endonuclease</fullName>
    </recommendedName>
</protein>
<accession>A0A6C0ILB4</accession>
<reference evidence="1" key="1">
    <citation type="journal article" date="2020" name="Nature">
        <title>Giant virus diversity and host interactions through global metagenomics.</title>
        <authorList>
            <person name="Schulz F."/>
            <person name="Roux S."/>
            <person name="Paez-Espino D."/>
            <person name="Jungbluth S."/>
            <person name="Walsh D.A."/>
            <person name="Denef V.J."/>
            <person name="McMahon K.D."/>
            <person name="Konstantinidis K.T."/>
            <person name="Eloe-Fadrosh E.A."/>
            <person name="Kyrpides N.C."/>
            <person name="Woyke T."/>
        </authorList>
    </citation>
    <scope>NUCLEOTIDE SEQUENCE</scope>
    <source>
        <strain evidence="1">GVMAG-M-3300024258-14</strain>
    </source>
</reference>
<dbReference type="EMBL" id="MN740213">
    <property type="protein sequence ID" value="QHT94021.1"/>
    <property type="molecule type" value="Genomic_DNA"/>
</dbReference>
<dbReference type="AlphaFoldDB" id="A0A6C0ILB4"/>